<dbReference type="Gene3D" id="2.40.50.100">
    <property type="match status" value="1"/>
</dbReference>
<dbReference type="InterPro" id="IPR050739">
    <property type="entry name" value="MFP"/>
</dbReference>
<evidence type="ECO:0000259" key="12">
    <source>
        <dbReference type="Pfam" id="PF26002"/>
    </source>
</evidence>
<comment type="similarity">
    <text evidence="2 9">Belongs to the membrane fusion protein (MFP) (TC 8.A.1) family.</text>
</comment>
<evidence type="ECO:0000256" key="6">
    <source>
        <dbReference type="ARBA" id="ARBA00022692"/>
    </source>
</evidence>
<dbReference type="RefSeq" id="WP_420904410.1">
    <property type="nucleotide sequence ID" value="NZ_BAAFGK010000004.1"/>
</dbReference>
<evidence type="ECO:0000256" key="10">
    <source>
        <dbReference type="SAM" id="Coils"/>
    </source>
</evidence>
<keyword evidence="8" id="KW-0472">Membrane</keyword>
<evidence type="ECO:0000256" key="1">
    <source>
        <dbReference type="ARBA" id="ARBA00004377"/>
    </source>
</evidence>
<dbReference type="NCBIfam" id="TIGR01843">
    <property type="entry name" value="type_I_hlyD"/>
    <property type="match status" value="1"/>
</dbReference>
<evidence type="ECO:0000256" key="2">
    <source>
        <dbReference type="ARBA" id="ARBA00009477"/>
    </source>
</evidence>
<dbReference type="PANTHER" id="PTHR30386">
    <property type="entry name" value="MEMBRANE FUSION SUBUNIT OF EMRAB-TOLC MULTIDRUG EFFLUX PUMP"/>
    <property type="match status" value="1"/>
</dbReference>
<feature type="coiled-coil region" evidence="10">
    <location>
        <begin position="149"/>
        <end position="176"/>
    </location>
</feature>
<dbReference type="PANTHER" id="PTHR30386:SF26">
    <property type="entry name" value="TRANSPORT PROTEIN COMB"/>
    <property type="match status" value="1"/>
</dbReference>
<evidence type="ECO:0000256" key="7">
    <source>
        <dbReference type="ARBA" id="ARBA00022989"/>
    </source>
</evidence>
<dbReference type="Pfam" id="PF25994">
    <property type="entry name" value="HH_AprE"/>
    <property type="match status" value="1"/>
</dbReference>
<reference evidence="13 14" key="1">
    <citation type="submission" date="2024-09" db="EMBL/GenBank/DDBJ databases">
        <title>Draft genome sequence of Candidatus Magnetaquicoccaceae bacterium FCR-1.</title>
        <authorList>
            <person name="Shimoshige H."/>
            <person name="Shimamura S."/>
            <person name="Taoka A."/>
            <person name="Kobayashi H."/>
            <person name="Maekawa T."/>
        </authorList>
    </citation>
    <scope>NUCLEOTIDE SEQUENCE [LARGE SCALE GENOMIC DNA]</scope>
    <source>
        <strain evidence="13 14">FCR-1</strain>
    </source>
</reference>
<dbReference type="Proteomes" id="UP001628193">
    <property type="component" value="Unassembled WGS sequence"/>
</dbReference>
<feature type="domain" description="AprE-like beta-barrel" evidence="12">
    <location>
        <begin position="330"/>
        <end position="416"/>
    </location>
</feature>
<evidence type="ECO:0000259" key="11">
    <source>
        <dbReference type="Pfam" id="PF25994"/>
    </source>
</evidence>
<keyword evidence="6" id="KW-0812">Transmembrane</keyword>
<sequence length="441" mass="49203">MKLFPDNPPPTHIRPLEITGNHRDVAAPALIRDTWKIVLFAFLPLLAWSFLAHLQEVANAPGQVMPSGSVHTIQHLEGGIIEEVLVRENAIVKANDPLFRLDGTQVNAELEQIDARIAGLEARAIRARAFAENWEADFSPIPARFCKLADGQRQALAEQEIALENAKQVVRAQIAQRNSELQSLLAALDTARGQVTLTSRMLEIRETLLQQKAVSRIVYLETLKARETALGEVKRINKQIENIRGAIAEAHGRLKQTEADARRQSSDEMTLITNELAQVREQRLEILDRATRLTVRAPVGGIAQEVNITSRMVPPGGILTRIVPVRDRMQIEIHISPKDIGRVRVGAPVTIKLSSYSFVYFGRIQGVLTSVSPSTLLDEKKEPYYKGIVTLDKGHLGDDPDKNPILPGMLAQVDISLDQRRVIEILWEPVFNTVHDAFKEH</sequence>
<dbReference type="InterPro" id="IPR058781">
    <property type="entry name" value="HH_AprE-like"/>
</dbReference>
<dbReference type="InterPro" id="IPR058982">
    <property type="entry name" value="Beta-barrel_AprE"/>
</dbReference>
<keyword evidence="3 9" id="KW-0813">Transport</keyword>
<accession>A0ABQ0C731</accession>
<dbReference type="Pfam" id="PF26002">
    <property type="entry name" value="Beta-barrel_AprE"/>
    <property type="match status" value="1"/>
</dbReference>
<evidence type="ECO:0000256" key="8">
    <source>
        <dbReference type="ARBA" id="ARBA00023136"/>
    </source>
</evidence>
<keyword evidence="4 9" id="KW-1003">Cell membrane</keyword>
<evidence type="ECO:0000313" key="14">
    <source>
        <dbReference type="Proteomes" id="UP001628193"/>
    </source>
</evidence>
<dbReference type="PRINTS" id="PR01490">
    <property type="entry name" value="RTXTOXIND"/>
</dbReference>
<evidence type="ECO:0000256" key="3">
    <source>
        <dbReference type="ARBA" id="ARBA00022448"/>
    </source>
</evidence>
<evidence type="ECO:0000256" key="4">
    <source>
        <dbReference type="ARBA" id="ARBA00022475"/>
    </source>
</evidence>
<evidence type="ECO:0000313" key="13">
    <source>
        <dbReference type="EMBL" id="GAB0056689.1"/>
    </source>
</evidence>
<organism evidence="13 14">
    <name type="scientific">Candidatus Magnetaquiglobus chichijimensis</name>
    <dbReference type="NCBI Taxonomy" id="3141448"/>
    <lineage>
        <taxon>Bacteria</taxon>
        <taxon>Pseudomonadati</taxon>
        <taxon>Pseudomonadota</taxon>
        <taxon>Magnetococcia</taxon>
        <taxon>Magnetococcales</taxon>
        <taxon>Candidatus Magnetaquicoccaceae</taxon>
        <taxon>Candidatus Magnetaquiglobus</taxon>
    </lineage>
</organism>
<keyword evidence="7" id="KW-1133">Transmembrane helix</keyword>
<keyword evidence="10" id="KW-0175">Coiled coil</keyword>
<comment type="caution">
    <text evidence="13">The sequence shown here is derived from an EMBL/GenBank/DDBJ whole genome shotgun (WGS) entry which is preliminary data.</text>
</comment>
<proteinExistence type="inferred from homology"/>
<dbReference type="Gene3D" id="2.40.30.170">
    <property type="match status" value="1"/>
</dbReference>
<evidence type="ECO:0000256" key="5">
    <source>
        <dbReference type="ARBA" id="ARBA00022519"/>
    </source>
</evidence>
<feature type="domain" description="AprE-like long alpha-helical hairpin" evidence="11">
    <location>
        <begin position="107"/>
        <end position="283"/>
    </location>
</feature>
<dbReference type="InterPro" id="IPR010129">
    <property type="entry name" value="T1SS_HlyD"/>
</dbReference>
<protein>
    <recommendedName>
        <fullName evidence="9">Membrane fusion protein (MFP) family protein</fullName>
    </recommendedName>
</protein>
<keyword evidence="5 9" id="KW-0997">Cell inner membrane</keyword>
<evidence type="ECO:0000256" key="9">
    <source>
        <dbReference type="RuleBase" id="RU365093"/>
    </source>
</evidence>
<comment type="subcellular location">
    <subcellularLocation>
        <location evidence="1 9">Cell inner membrane</location>
        <topology evidence="1 9">Single-pass membrane protein</topology>
    </subcellularLocation>
</comment>
<dbReference type="EMBL" id="BAAFGK010000004">
    <property type="protein sequence ID" value="GAB0056689.1"/>
    <property type="molecule type" value="Genomic_DNA"/>
</dbReference>
<dbReference type="SUPFAM" id="SSF111369">
    <property type="entry name" value="HlyD-like secretion proteins"/>
    <property type="match status" value="1"/>
</dbReference>
<gene>
    <name evidence="13" type="primary">prsE_1</name>
    <name evidence="13" type="ORF">SIID45300_00997</name>
</gene>
<name>A0ABQ0C731_9PROT</name>
<keyword evidence="14" id="KW-1185">Reference proteome</keyword>